<sequence>MIAQPEIHGIGHLDGIIEDCVGFEVNGLEFHGGNEAVLRDTGRVLGAQSLGMMMLTVNPPHIHTHWKSTWATVVRVVEDAIALRELRHSRGVPLSDAELAHISGRN</sequence>
<organism evidence="1 2">
    <name type="scientific">Orlajensenia leifsoniae</name>
    <dbReference type="NCBI Taxonomy" id="2561933"/>
    <lineage>
        <taxon>Bacteria</taxon>
        <taxon>Bacillati</taxon>
        <taxon>Actinomycetota</taxon>
        <taxon>Actinomycetes</taxon>
        <taxon>Micrococcales</taxon>
        <taxon>Microbacteriaceae</taxon>
        <taxon>Orlajensenia</taxon>
    </lineage>
</organism>
<reference evidence="1 2" key="1">
    <citation type="journal article" date="2018" name="J. Microbiol.">
        <title>Leifsonia flava sp. nov., a novel actinobacterium isolated from the rhizosphere of Aquilegia viridiflora.</title>
        <authorList>
            <person name="Cai Y."/>
            <person name="Tao W.Z."/>
            <person name="Ma Y.J."/>
            <person name="Cheng J."/>
            <person name="Zhang M.Y."/>
            <person name="Zhang Y.X."/>
        </authorList>
    </citation>
    <scope>NUCLEOTIDE SEQUENCE [LARGE SCALE GENOMIC DNA]</scope>
    <source>
        <strain evidence="1 2">SYP-B2174</strain>
    </source>
</reference>
<protein>
    <submittedName>
        <fullName evidence="1">Uncharacterized protein</fullName>
    </submittedName>
</protein>
<proteinExistence type="predicted"/>
<dbReference type="EMBL" id="SPQZ01000002">
    <property type="protein sequence ID" value="TFV98735.1"/>
    <property type="molecule type" value="Genomic_DNA"/>
</dbReference>
<accession>A0A4Y9R5K4</accession>
<comment type="caution">
    <text evidence="1">The sequence shown here is derived from an EMBL/GenBank/DDBJ whole genome shotgun (WGS) entry which is preliminary data.</text>
</comment>
<evidence type="ECO:0000313" key="1">
    <source>
        <dbReference type="EMBL" id="TFV98735.1"/>
    </source>
</evidence>
<evidence type="ECO:0000313" key="2">
    <source>
        <dbReference type="Proteomes" id="UP000298127"/>
    </source>
</evidence>
<dbReference type="Proteomes" id="UP000298127">
    <property type="component" value="Unassembled WGS sequence"/>
</dbReference>
<dbReference type="AlphaFoldDB" id="A0A4Y9R5K4"/>
<keyword evidence="2" id="KW-1185">Reference proteome</keyword>
<gene>
    <name evidence="1" type="ORF">E4M00_04255</name>
</gene>
<dbReference type="RefSeq" id="WP_135119272.1">
    <property type="nucleotide sequence ID" value="NZ_SPQZ01000002.1"/>
</dbReference>
<name>A0A4Y9R5K4_9MICO</name>